<evidence type="ECO:0000256" key="1">
    <source>
        <dbReference type="SAM" id="MobiDB-lite"/>
    </source>
</evidence>
<gene>
    <name evidence="2" type="ORF">ACFWGY_05040</name>
</gene>
<feature type="compositionally biased region" description="Gly residues" evidence="1">
    <location>
        <begin position="34"/>
        <end position="47"/>
    </location>
</feature>
<dbReference type="RefSeq" id="WP_258936805.1">
    <property type="nucleotide sequence ID" value="NZ_JANBBF010000010.1"/>
</dbReference>
<proteinExistence type="predicted"/>
<sequence length="172" mass="17307">MPSEVSESRAGEPAGAEAAFAAASTAFAGDSAGSNGGSGNGQGGPFGGSDVIPGAGAFPSVPSASDIDVAPDKVADVARIIEAQADALDKKLSEHLSSLRIQAPAEDIVSQHAVEAWNDVVSAPEDSYAAHARAYVEDLRSLATQLRKAGERYSESDEEKADALGGGRGLPG</sequence>
<comment type="caution">
    <text evidence="2">The sequence shown here is derived from an EMBL/GenBank/DDBJ whole genome shotgun (WGS) entry which is preliminary data.</text>
</comment>
<dbReference type="Gene3D" id="1.10.287.1060">
    <property type="entry name" value="ESAT-6-like"/>
    <property type="match status" value="1"/>
</dbReference>
<organism evidence="2 3">
    <name type="scientific">Prauserella salsuginis</name>
    <dbReference type="NCBI Taxonomy" id="387889"/>
    <lineage>
        <taxon>Bacteria</taxon>
        <taxon>Bacillati</taxon>
        <taxon>Actinomycetota</taxon>
        <taxon>Actinomycetes</taxon>
        <taxon>Pseudonocardiales</taxon>
        <taxon>Pseudonocardiaceae</taxon>
        <taxon>Prauserella</taxon>
        <taxon>Prauserella salsuginis group</taxon>
    </lineage>
</organism>
<protein>
    <recommendedName>
        <fullName evidence="4">PE family protein</fullName>
    </recommendedName>
</protein>
<feature type="region of interest" description="Disordered" evidence="1">
    <location>
        <begin position="29"/>
        <end position="64"/>
    </location>
</feature>
<evidence type="ECO:0000313" key="3">
    <source>
        <dbReference type="Proteomes" id="UP001598673"/>
    </source>
</evidence>
<feature type="region of interest" description="Disordered" evidence="1">
    <location>
        <begin position="147"/>
        <end position="172"/>
    </location>
</feature>
<dbReference type="EMBL" id="JBHXCV010000002">
    <property type="protein sequence ID" value="MFD6792682.1"/>
    <property type="molecule type" value="Genomic_DNA"/>
</dbReference>
<keyword evidence="3" id="KW-1185">Reference proteome</keyword>
<accession>A0ABW6G0G6</accession>
<evidence type="ECO:0008006" key="4">
    <source>
        <dbReference type="Google" id="ProtNLM"/>
    </source>
</evidence>
<evidence type="ECO:0000313" key="2">
    <source>
        <dbReference type="EMBL" id="MFD6792682.1"/>
    </source>
</evidence>
<dbReference type="Proteomes" id="UP001598673">
    <property type="component" value="Unassembled WGS sequence"/>
</dbReference>
<name>A0ABW6G0G6_9PSEU</name>
<reference evidence="2 3" key="1">
    <citation type="submission" date="2024-09" db="EMBL/GenBank/DDBJ databases">
        <title>The Natural Products Discovery Center: Release of the First 8490 Sequenced Strains for Exploring Actinobacteria Biosynthetic Diversity.</title>
        <authorList>
            <person name="Kalkreuter E."/>
            <person name="Kautsar S.A."/>
            <person name="Yang D."/>
            <person name="Bader C.D."/>
            <person name="Teijaro C.N."/>
            <person name="Fluegel L."/>
            <person name="Davis C.M."/>
            <person name="Simpson J.R."/>
            <person name="Lauterbach L."/>
            <person name="Steele A.D."/>
            <person name="Gui C."/>
            <person name="Meng S."/>
            <person name="Li G."/>
            <person name="Viehrig K."/>
            <person name="Ye F."/>
            <person name="Su P."/>
            <person name="Kiefer A.F."/>
            <person name="Nichols A."/>
            <person name="Cepeda A.J."/>
            <person name="Yan W."/>
            <person name="Fan B."/>
            <person name="Jiang Y."/>
            <person name="Adhikari A."/>
            <person name="Zheng C.-J."/>
            <person name="Schuster L."/>
            <person name="Cowan T.M."/>
            <person name="Smanski M.J."/>
            <person name="Chevrette M.G."/>
            <person name="De Carvalho L.P.S."/>
            <person name="Shen B."/>
        </authorList>
    </citation>
    <scope>NUCLEOTIDE SEQUENCE [LARGE SCALE GENOMIC DNA]</scope>
    <source>
        <strain evidence="2 3">NPDC060353</strain>
    </source>
</reference>